<organism evidence="1">
    <name type="scientific">hydrothermal vent metagenome</name>
    <dbReference type="NCBI Taxonomy" id="652676"/>
    <lineage>
        <taxon>unclassified sequences</taxon>
        <taxon>metagenomes</taxon>
        <taxon>ecological metagenomes</taxon>
    </lineage>
</organism>
<sequence>MKQFKQRIVHFLLLFYLFSSYLGATHIHHDVLASHHDCKICIVVKNLHNGDTPDPAVLPDIDNTHYQKITLHRSLFAYEPLKGFDAHAPPLFS</sequence>
<gene>
    <name evidence="1" type="ORF">MNB_SV-10-1575</name>
</gene>
<name>A0A1W1C4G1_9ZZZZ</name>
<reference evidence="1" key="1">
    <citation type="submission" date="2016-10" db="EMBL/GenBank/DDBJ databases">
        <authorList>
            <person name="de Groot N.N."/>
        </authorList>
    </citation>
    <scope>NUCLEOTIDE SEQUENCE</scope>
</reference>
<accession>A0A1W1C4G1</accession>
<dbReference type="AlphaFoldDB" id="A0A1W1C4G1"/>
<proteinExistence type="predicted"/>
<dbReference type="EMBL" id="FPHL01000022">
    <property type="protein sequence ID" value="SFV60611.1"/>
    <property type="molecule type" value="Genomic_DNA"/>
</dbReference>
<protein>
    <submittedName>
        <fullName evidence="1">Uncharacterized protein</fullName>
    </submittedName>
</protein>
<evidence type="ECO:0000313" key="1">
    <source>
        <dbReference type="EMBL" id="SFV60611.1"/>
    </source>
</evidence>